<dbReference type="RefSeq" id="WP_171540449.1">
    <property type="nucleotide sequence ID" value="NZ_JABERL010000022.1"/>
</dbReference>
<comment type="caution">
    <text evidence="2">The sequence shown here is derived from an EMBL/GenBank/DDBJ whole genome shotgun (WGS) entry which is preliminary data.</text>
</comment>
<organism evidence="2 3">
    <name type="scientific">Acinetobacter terrae</name>
    <dbReference type="NCBI Taxonomy" id="2731247"/>
    <lineage>
        <taxon>Bacteria</taxon>
        <taxon>Pseudomonadati</taxon>
        <taxon>Pseudomonadota</taxon>
        <taxon>Gammaproteobacteria</taxon>
        <taxon>Moraxellales</taxon>
        <taxon>Moraxellaceae</taxon>
        <taxon>Acinetobacter</taxon>
        <taxon>Acinetobacter Taxon 24</taxon>
    </lineage>
</organism>
<sequence>MGSEESNIIAFKKQEQSKKRKETQSKETDIYDSIFTPELHKQLLEKARKENACD</sequence>
<reference evidence="2 3" key="1">
    <citation type="submission" date="2020-04" db="EMBL/GenBank/DDBJ databases">
        <title>Acinetobacter Taxon 24.</title>
        <authorList>
            <person name="Nemec A."/>
            <person name="Radolfova-Krizova L."/>
            <person name="Higgins P.G."/>
            <person name="Spanelova P."/>
        </authorList>
    </citation>
    <scope>NUCLEOTIDE SEQUENCE [LARGE SCALE GENOMIC DNA]</scope>
    <source>
        <strain evidence="2 3">ANC 5380</strain>
    </source>
</reference>
<evidence type="ECO:0000256" key="1">
    <source>
        <dbReference type="SAM" id="MobiDB-lite"/>
    </source>
</evidence>
<gene>
    <name evidence="2" type="ORF">HLH17_09360</name>
</gene>
<protein>
    <submittedName>
        <fullName evidence="2">Uncharacterized protein</fullName>
    </submittedName>
</protein>
<proteinExistence type="predicted"/>
<accession>A0A7Y2RFI9</accession>
<evidence type="ECO:0000313" key="3">
    <source>
        <dbReference type="Proteomes" id="UP000569202"/>
    </source>
</evidence>
<evidence type="ECO:0000313" key="2">
    <source>
        <dbReference type="EMBL" id="NNH77863.1"/>
    </source>
</evidence>
<feature type="compositionally biased region" description="Basic and acidic residues" evidence="1">
    <location>
        <begin position="12"/>
        <end position="29"/>
    </location>
</feature>
<dbReference type="AlphaFoldDB" id="A0A7Y2RFI9"/>
<dbReference type="Proteomes" id="UP000569202">
    <property type="component" value="Unassembled WGS sequence"/>
</dbReference>
<name>A0A7Y2RFI9_9GAMM</name>
<feature type="region of interest" description="Disordered" evidence="1">
    <location>
        <begin position="1"/>
        <end position="29"/>
    </location>
</feature>
<dbReference type="EMBL" id="JABERL010000022">
    <property type="protein sequence ID" value="NNH77863.1"/>
    <property type="molecule type" value="Genomic_DNA"/>
</dbReference>